<gene>
    <name evidence="1" type="ORF">ACFSUQ_02420</name>
</gene>
<evidence type="ECO:0000313" key="1">
    <source>
        <dbReference type="EMBL" id="MFD2674155.1"/>
    </source>
</evidence>
<accession>A0ABW5RGG0</accession>
<sequence length="85" mass="8915">MLDNILIDLCIEEIKTVDGFDHLICLGIVAVGGAGFADVVGLINAELAVFSPVVAAGHRNFALGGTVHPWICCSLQLQPSRNLTA</sequence>
<name>A0ABW5RGG0_9MICO</name>
<organism evidence="1 2">
    <name type="scientific">Gulosibacter bifidus</name>
    <dbReference type="NCBI Taxonomy" id="272239"/>
    <lineage>
        <taxon>Bacteria</taxon>
        <taxon>Bacillati</taxon>
        <taxon>Actinomycetota</taxon>
        <taxon>Actinomycetes</taxon>
        <taxon>Micrococcales</taxon>
        <taxon>Microbacteriaceae</taxon>
        <taxon>Gulosibacter</taxon>
    </lineage>
</organism>
<keyword evidence="2" id="KW-1185">Reference proteome</keyword>
<proteinExistence type="predicted"/>
<protein>
    <submittedName>
        <fullName evidence="1">Uncharacterized protein</fullName>
    </submittedName>
</protein>
<dbReference type="RefSeq" id="WP_066059569.1">
    <property type="nucleotide sequence ID" value="NZ_JBHUNF010000001.1"/>
</dbReference>
<reference evidence="2" key="1">
    <citation type="journal article" date="2019" name="Int. J. Syst. Evol. Microbiol.">
        <title>The Global Catalogue of Microorganisms (GCM) 10K type strain sequencing project: providing services to taxonomists for standard genome sequencing and annotation.</title>
        <authorList>
            <consortium name="The Broad Institute Genomics Platform"/>
            <consortium name="The Broad Institute Genome Sequencing Center for Infectious Disease"/>
            <person name="Wu L."/>
            <person name="Ma J."/>
        </authorList>
    </citation>
    <scope>NUCLEOTIDE SEQUENCE [LARGE SCALE GENOMIC DNA]</scope>
    <source>
        <strain evidence="2">TISTR 1511</strain>
    </source>
</reference>
<evidence type="ECO:0000313" key="2">
    <source>
        <dbReference type="Proteomes" id="UP001597453"/>
    </source>
</evidence>
<comment type="caution">
    <text evidence="1">The sequence shown here is derived from an EMBL/GenBank/DDBJ whole genome shotgun (WGS) entry which is preliminary data.</text>
</comment>
<dbReference type="EMBL" id="JBHUNF010000001">
    <property type="protein sequence ID" value="MFD2674155.1"/>
    <property type="molecule type" value="Genomic_DNA"/>
</dbReference>
<dbReference type="Proteomes" id="UP001597453">
    <property type="component" value="Unassembled WGS sequence"/>
</dbReference>